<reference evidence="2 3" key="1">
    <citation type="journal article" date="2023" name="Arcadia Sci">
        <title>De novo assembly of a long-read Amblyomma americanum tick genome.</title>
        <authorList>
            <person name="Chou S."/>
            <person name="Poskanzer K.E."/>
            <person name="Rollins M."/>
            <person name="Thuy-Boun P.S."/>
        </authorList>
    </citation>
    <scope>NUCLEOTIDE SEQUENCE [LARGE SCALE GENOMIC DNA]</scope>
    <source>
        <strain evidence="2">F_SG_1</strain>
        <tissue evidence="2">Salivary glands</tissue>
    </source>
</reference>
<dbReference type="AlphaFoldDB" id="A0AAQ4FD79"/>
<comment type="caution">
    <text evidence="2">The sequence shown here is derived from an EMBL/GenBank/DDBJ whole genome shotgun (WGS) entry which is preliminary data.</text>
</comment>
<feature type="compositionally biased region" description="Basic residues" evidence="1">
    <location>
        <begin position="235"/>
        <end position="244"/>
    </location>
</feature>
<evidence type="ECO:0000313" key="3">
    <source>
        <dbReference type="Proteomes" id="UP001321473"/>
    </source>
</evidence>
<name>A0AAQ4FD79_AMBAM</name>
<evidence type="ECO:0000256" key="1">
    <source>
        <dbReference type="SAM" id="MobiDB-lite"/>
    </source>
</evidence>
<organism evidence="2 3">
    <name type="scientific">Amblyomma americanum</name>
    <name type="common">Lone star tick</name>
    <dbReference type="NCBI Taxonomy" id="6943"/>
    <lineage>
        <taxon>Eukaryota</taxon>
        <taxon>Metazoa</taxon>
        <taxon>Ecdysozoa</taxon>
        <taxon>Arthropoda</taxon>
        <taxon>Chelicerata</taxon>
        <taxon>Arachnida</taxon>
        <taxon>Acari</taxon>
        <taxon>Parasitiformes</taxon>
        <taxon>Ixodida</taxon>
        <taxon>Ixodoidea</taxon>
        <taxon>Ixodidae</taxon>
        <taxon>Amblyomminae</taxon>
        <taxon>Amblyomma</taxon>
    </lineage>
</organism>
<proteinExistence type="predicted"/>
<keyword evidence="3" id="KW-1185">Reference proteome</keyword>
<dbReference type="EMBL" id="JARKHS020004245">
    <property type="protein sequence ID" value="KAK8784813.1"/>
    <property type="molecule type" value="Genomic_DNA"/>
</dbReference>
<accession>A0AAQ4FD79</accession>
<gene>
    <name evidence="2" type="ORF">V5799_008823</name>
</gene>
<sequence length="258" mass="26874">MLSQSIGHSLEQGLVSGTGGQRAIVQEIGTGFEPGGGHIIGHTGVHGLQQVFAAPAMGQGVAAFGGLQGLGQGFGRNVGKGLQHAIVPSFTPQLTQLTQLSQLPHMAQLPQQGGSRGLSQGVAIAAARGVGHTFGHGLTHAKASAPQRSVGRQVLHAVAPAGSYASASGFGSSQGLVRAFQPDYGSSFASPYRSSVHDDFAFGESKVIHGPTYLVHTFGTERDPYYGSRKSYSGKSHRGSKPYVRKSIMIKDKGRHRP</sequence>
<feature type="region of interest" description="Disordered" evidence="1">
    <location>
        <begin position="226"/>
        <end position="258"/>
    </location>
</feature>
<protein>
    <submittedName>
        <fullName evidence="2">Uncharacterized protein</fullName>
    </submittedName>
</protein>
<dbReference type="Proteomes" id="UP001321473">
    <property type="component" value="Unassembled WGS sequence"/>
</dbReference>
<evidence type="ECO:0000313" key="2">
    <source>
        <dbReference type="EMBL" id="KAK8784813.1"/>
    </source>
</evidence>